<evidence type="ECO:0008006" key="2">
    <source>
        <dbReference type="Google" id="ProtNLM"/>
    </source>
</evidence>
<gene>
    <name evidence="1" type="ORF">METZ01_LOCUS468608</name>
</gene>
<dbReference type="EMBL" id="UINC01197993">
    <property type="protein sequence ID" value="SVE15754.1"/>
    <property type="molecule type" value="Genomic_DNA"/>
</dbReference>
<reference evidence="1" key="1">
    <citation type="submission" date="2018-05" db="EMBL/GenBank/DDBJ databases">
        <authorList>
            <person name="Lanie J.A."/>
            <person name="Ng W.-L."/>
            <person name="Kazmierczak K.M."/>
            <person name="Andrzejewski T.M."/>
            <person name="Davidsen T.M."/>
            <person name="Wayne K.J."/>
            <person name="Tettelin H."/>
            <person name="Glass J.I."/>
            <person name="Rusch D."/>
            <person name="Podicherti R."/>
            <person name="Tsui H.-C.T."/>
            <person name="Winkler M.E."/>
        </authorList>
    </citation>
    <scope>NUCLEOTIDE SEQUENCE</scope>
</reference>
<sequence>MRIGTYNVLGLTGYPAEESRKQIDRPGTADNVAHFTGVFSELACDVLGLEEGVAVGHMQKIALGLGRHLATFPSPIAWPGHVLSRYPVVESRVFSHRGPDEEVPPFSRTAGAALLEIDAHTRFWFVVLHLHPGIVELRNVEADIIRDR</sequence>
<feature type="non-terminal residue" evidence="1">
    <location>
        <position position="148"/>
    </location>
</feature>
<evidence type="ECO:0000313" key="1">
    <source>
        <dbReference type="EMBL" id="SVE15754.1"/>
    </source>
</evidence>
<protein>
    <recommendedName>
        <fullName evidence="2">Endonuclease/exonuclease/phosphatase domain-containing protein</fullName>
    </recommendedName>
</protein>
<dbReference type="SUPFAM" id="SSF56219">
    <property type="entry name" value="DNase I-like"/>
    <property type="match status" value="1"/>
</dbReference>
<name>A0A383B796_9ZZZZ</name>
<dbReference type="Gene3D" id="3.60.10.10">
    <property type="entry name" value="Endonuclease/exonuclease/phosphatase"/>
    <property type="match status" value="1"/>
</dbReference>
<organism evidence="1">
    <name type="scientific">marine metagenome</name>
    <dbReference type="NCBI Taxonomy" id="408172"/>
    <lineage>
        <taxon>unclassified sequences</taxon>
        <taxon>metagenomes</taxon>
        <taxon>ecological metagenomes</taxon>
    </lineage>
</organism>
<proteinExistence type="predicted"/>
<dbReference type="AlphaFoldDB" id="A0A383B796"/>
<dbReference type="InterPro" id="IPR036691">
    <property type="entry name" value="Endo/exonu/phosph_ase_sf"/>
</dbReference>
<accession>A0A383B796</accession>